<gene>
    <name evidence="1" type="ORF">C1280_34795</name>
</gene>
<dbReference type="KEGG" id="gog:C1280_34795"/>
<organism evidence="1 2">
    <name type="scientific">Gemmata obscuriglobus</name>
    <dbReference type="NCBI Taxonomy" id="114"/>
    <lineage>
        <taxon>Bacteria</taxon>
        <taxon>Pseudomonadati</taxon>
        <taxon>Planctomycetota</taxon>
        <taxon>Planctomycetia</taxon>
        <taxon>Gemmatales</taxon>
        <taxon>Gemmataceae</taxon>
        <taxon>Gemmata</taxon>
    </lineage>
</organism>
<name>A0A2Z3HJM9_9BACT</name>
<sequence>MQTEKVEAHAVPNVRLHFQKPEVFSSRGVILAFERCPRTELNERLTRRIRRAGMHAERTGRAEHSLTA</sequence>
<dbReference type="AlphaFoldDB" id="A0A2Z3HJM9"/>
<reference evidence="1 2" key="1">
    <citation type="submission" date="2018-01" db="EMBL/GenBank/DDBJ databases">
        <title>G. obscuriglobus.</title>
        <authorList>
            <person name="Franke J."/>
            <person name="Blomberg W."/>
            <person name="Selmecki A."/>
        </authorList>
    </citation>
    <scope>NUCLEOTIDE SEQUENCE [LARGE SCALE GENOMIC DNA]</scope>
    <source>
        <strain evidence="1 2">DSM 5831</strain>
    </source>
</reference>
<dbReference type="EMBL" id="CP025958">
    <property type="protein sequence ID" value="AWM41660.1"/>
    <property type="molecule type" value="Genomic_DNA"/>
</dbReference>
<accession>A0A2Z3HJM9</accession>
<dbReference type="Proteomes" id="UP000245802">
    <property type="component" value="Chromosome"/>
</dbReference>
<evidence type="ECO:0000313" key="2">
    <source>
        <dbReference type="Proteomes" id="UP000245802"/>
    </source>
</evidence>
<evidence type="ECO:0000313" key="1">
    <source>
        <dbReference type="EMBL" id="AWM41660.1"/>
    </source>
</evidence>
<keyword evidence="2" id="KW-1185">Reference proteome</keyword>
<proteinExistence type="predicted"/>
<protein>
    <submittedName>
        <fullName evidence="1">Uncharacterized protein</fullName>
    </submittedName>
</protein>